<dbReference type="EMBL" id="LT934121">
    <property type="protein sequence ID" value="VAI41875.1"/>
    <property type="molecule type" value="Genomic_DNA"/>
</dbReference>
<dbReference type="Gene3D" id="3.80.10.10">
    <property type="entry name" value="Ribonuclease Inhibitor"/>
    <property type="match status" value="1"/>
</dbReference>
<dbReference type="Proteomes" id="UP000324705">
    <property type="component" value="Chromosome 6A"/>
</dbReference>
<evidence type="ECO:0000259" key="1">
    <source>
        <dbReference type="Pfam" id="PF23247"/>
    </source>
</evidence>
<protein>
    <recommendedName>
        <fullName evidence="1">Disease resistance protein At4g27190-like leucine-rich repeats domain-containing protein</fullName>
    </recommendedName>
</protein>
<dbReference type="InterPro" id="IPR032675">
    <property type="entry name" value="LRR_dom_sf"/>
</dbReference>
<dbReference type="Gramene" id="TRITD6Av1G006860.1">
    <property type="protein sequence ID" value="TRITD6Av1G006860.1"/>
    <property type="gene ID" value="TRITD6Av1G006860"/>
</dbReference>
<evidence type="ECO:0000313" key="2">
    <source>
        <dbReference type="EMBL" id="VAI41875.1"/>
    </source>
</evidence>
<dbReference type="PANTHER" id="PTHR33463:SF219">
    <property type="entry name" value="NB-ARC DOMAIN-CONTAINING PROTEIN"/>
    <property type="match status" value="1"/>
</dbReference>
<proteinExistence type="predicted"/>
<feature type="domain" description="Disease resistance protein At4g27190-like leucine-rich repeats" evidence="1">
    <location>
        <begin position="106"/>
        <end position="179"/>
    </location>
</feature>
<reference evidence="2 3" key="1">
    <citation type="submission" date="2017-09" db="EMBL/GenBank/DDBJ databases">
        <authorList>
            <consortium name="International Durum Wheat Genome Sequencing Consortium (IDWGSC)"/>
            <person name="Milanesi L."/>
        </authorList>
    </citation>
    <scope>NUCLEOTIDE SEQUENCE [LARGE SCALE GENOMIC DNA]</scope>
    <source>
        <strain evidence="3">cv. Svevo</strain>
    </source>
</reference>
<name>A0A9R1AVN2_TRITD</name>
<dbReference type="InterPro" id="IPR050905">
    <property type="entry name" value="Plant_NBS-LRR"/>
</dbReference>
<dbReference type="InterPro" id="IPR057135">
    <property type="entry name" value="At4g27190-like_LRR"/>
</dbReference>
<keyword evidence="3" id="KW-1185">Reference proteome</keyword>
<dbReference type="AlphaFoldDB" id="A0A9R1AVN2"/>
<dbReference type="SUPFAM" id="SSF52047">
    <property type="entry name" value="RNI-like"/>
    <property type="match status" value="1"/>
</dbReference>
<evidence type="ECO:0000313" key="3">
    <source>
        <dbReference type="Proteomes" id="UP000324705"/>
    </source>
</evidence>
<gene>
    <name evidence="2" type="ORF">TRITD_6Av1G006860</name>
</gene>
<dbReference type="Pfam" id="PF23247">
    <property type="entry name" value="LRR_RPS2"/>
    <property type="match status" value="1"/>
</dbReference>
<accession>A0A9R1AVN2</accession>
<sequence length="235" mass="27395">MLHVHDSSSITCITCPQGSYWMSREWCRVEWCPELCTVFRTAQQSEGDSFCHELSTFWASQLLKARYIWYWSAMRVFSSVHVVLLHLDYCPRLIHVLPLSVYVDTLPCLDTLKIVCCGDLREVFALDPRQKEQKVIMFPKLRSIHLYELPNLRRICGSRMSAPNLETVKIRGCWSLRCLPAVSGNNEKLPSVDCEKEWWDNLEWDGVEANHHSSLYEHSHSSYYKAQLPRGTVLR</sequence>
<dbReference type="PANTHER" id="PTHR33463">
    <property type="entry name" value="NB-ARC DOMAIN-CONTAINING PROTEIN-RELATED"/>
    <property type="match status" value="1"/>
</dbReference>
<organism evidence="2 3">
    <name type="scientific">Triticum turgidum subsp. durum</name>
    <name type="common">Durum wheat</name>
    <name type="synonym">Triticum durum</name>
    <dbReference type="NCBI Taxonomy" id="4567"/>
    <lineage>
        <taxon>Eukaryota</taxon>
        <taxon>Viridiplantae</taxon>
        <taxon>Streptophyta</taxon>
        <taxon>Embryophyta</taxon>
        <taxon>Tracheophyta</taxon>
        <taxon>Spermatophyta</taxon>
        <taxon>Magnoliopsida</taxon>
        <taxon>Liliopsida</taxon>
        <taxon>Poales</taxon>
        <taxon>Poaceae</taxon>
        <taxon>BOP clade</taxon>
        <taxon>Pooideae</taxon>
        <taxon>Triticodae</taxon>
        <taxon>Triticeae</taxon>
        <taxon>Triticinae</taxon>
        <taxon>Triticum</taxon>
    </lineage>
</organism>